<name>K3WYZ2_GLOUD</name>
<evidence type="ECO:0000259" key="1">
    <source>
        <dbReference type="PROSITE" id="PS50106"/>
    </source>
</evidence>
<sequence length="325" mass="36464">MAMVMPSIASIAHEPNVSIRKPVPKRFGKAARRDSLPTSLRRGNSFHQWMDDELRKDDAVRTLQLFVRSKLKLRAASAQSNSLTASAASSLASTALPLSLEEQDDAHQQFEVLLWHGLSLGVEFDSCSITGYPRIIDDSSSNDSLPGMWNLRNGDFLISVNGCSTNTSSVAFEQVMQIVEDGVRPAVLRFRRPGALEMQKDLMSRSRRMSCVVRQDLHKRRERLERSLSYIIWREEDGPLGIEMRPDKAKPYPIVSEISEHGTVGQQASRSQVSIGDLLLSINHLDVSQMGYKKAILMLQFAPRPLILTFRHAVQEPEAPRCLDL</sequence>
<reference evidence="2" key="3">
    <citation type="submission" date="2015-02" db="UniProtKB">
        <authorList>
            <consortium name="EnsemblProtists"/>
        </authorList>
    </citation>
    <scope>IDENTIFICATION</scope>
    <source>
        <strain evidence="2">DAOM BR144</strain>
    </source>
</reference>
<dbReference type="InterPro" id="IPR001478">
    <property type="entry name" value="PDZ"/>
</dbReference>
<dbReference type="SUPFAM" id="SSF50156">
    <property type="entry name" value="PDZ domain-like"/>
    <property type="match status" value="1"/>
</dbReference>
<dbReference type="Proteomes" id="UP000019132">
    <property type="component" value="Unassembled WGS sequence"/>
</dbReference>
<dbReference type="EMBL" id="GL376623">
    <property type="status" value="NOT_ANNOTATED_CDS"/>
    <property type="molecule type" value="Genomic_DNA"/>
</dbReference>
<dbReference type="CDD" id="cd00136">
    <property type="entry name" value="PDZ_canonical"/>
    <property type="match status" value="1"/>
</dbReference>
<evidence type="ECO:0000313" key="3">
    <source>
        <dbReference type="Proteomes" id="UP000019132"/>
    </source>
</evidence>
<dbReference type="Gene3D" id="2.30.42.10">
    <property type="match status" value="1"/>
</dbReference>
<dbReference type="PROSITE" id="PS50106">
    <property type="entry name" value="PDZ"/>
    <property type="match status" value="1"/>
</dbReference>
<dbReference type="InterPro" id="IPR036034">
    <property type="entry name" value="PDZ_sf"/>
</dbReference>
<organism evidence="2 3">
    <name type="scientific">Globisporangium ultimum (strain ATCC 200006 / CBS 805.95 / DAOM BR144)</name>
    <name type="common">Pythium ultimum</name>
    <dbReference type="NCBI Taxonomy" id="431595"/>
    <lineage>
        <taxon>Eukaryota</taxon>
        <taxon>Sar</taxon>
        <taxon>Stramenopiles</taxon>
        <taxon>Oomycota</taxon>
        <taxon>Peronosporomycetes</taxon>
        <taxon>Pythiales</taxon>
        <taxon>Pythiaceae</taxon>
        <taxon>Globisporangium</taxon>
    </lineage>
</organism>
<dbReference type="EnsemblProtists" id="PYU1_T010191">
    <property type="protein sequence ID" value="PYU1_T010191"/>
    <property type="gene ID" value="PYU1_G010171"/>
</dbReference>
<keyword evidence="3" id="KW-1185">Reference proteome</keyword>
<proteinExistence type="predicted"/>
<reference evidence="3" key="2">
    <citation type="submission" date="2010-04" db="EMBL/GenBank/DDBJ databases">
        <authorList>
            <person name="Buell R."/>
            <person name="Hamilton J."/>
            <person name="Hostetler J."/>
        </authorList>
    </citation>
    <scope>NUCLEOTIDE SEQUENCE [LARGE SCALE GENOMIC DNA]</scope>
    <source>
        <strain evidence="3">DAOM:BR144</strain>
    </source>
</reference>
<dbReference type="AlphaFoldDB" id="K3WYZ2"/>
<dbReference type="eggNOG" id="ENOG502R8PU">
    <property type="taxonomic scope" value="Eukaryota"/>
</dbReference>
<dbReference type="InParanoid" id="K3WYZ2"/>
<feature type="domain" description="PDZ" evidence="1">
    <location>
        <begin position="229"/>
        <end position="314"/>
    </location>
</feature>
<accession>K3WYZ2</accession>
<evidence type="ECO:0000313" key="2">
    <source>
        <dbReference type="EnsemblProtists" id="PYU1_T010191"/>
    </source>
</evidence>
<dbReference type="OMA" id="QYEILLW"/>
<reference evidence="3" key="1">
    <citation type="journal article" date="2010" name="Genome Biol.">
        <title>Genome sequence of the necrotrophic plant pathogen Pythium ultimum reveals original pathogenicity mechanisms and effector repertoire.</title>
        <authorList>
            <person name="Levesque C.A."/>
            <person name="Brouwer H."/>
            <person name="Cano L."/>
            <person name="Hamilton J.P."/>
            <person name="Holt C."/>
            <person name="Huitema E."/>
            <person name="Raffaele S."/>
            <person name="Robideau G.P."/>
            <person name="Thines M."/>
            <person name="Win J."/>
            <person name="Zerillo M.M."/>
            <person name="Beakes G.W."/>
            <person name="Boore J.L."/>
            <person name="Busam D."/>
            <person name="Dumas B."/>
            <person name="Ferriera S."/>
            <person name="Fuerstenberg S.I."/>
            <person name="Gachon C.M."/>
            <person name="Gaulin E."/>
            <person name="Govers F."/>
            <person name="Grenville-Briggs L."/>
            <person name="Horner N."/>
            <person name="Hostetler J."/>
            <person name="Jiang R.H."/>
            <person name="Johnson J."/>
            <person name="Krajaejun T."/>
            <person name="Lin H."/>
            <person name="Meijer H.J."/>
            <person name="Moore B."/>
            <person name="Morris P."/>
            <person name="Phuntmart V."/>
            <person name="Puiu D."/>
            <person name="Shetty J."/>
            <person name="Stajich J.E."/>
            <person name="Tripathy S."/>
            <person name="Wawra S."/>
            <person name="van West P."/>
            <person name="Whitty B.R."/>
            <person name="Coutinho P.M."/>
            <person name="Henrissat B."/>
            <person name="Martin F."/>
            <person name="Thomas P.D."/>
            <person name="Tyler B.M."/>
            <person name="De Vries R.P."/>
            <person name="Kamoun S."/>
            <person name="Yandell M."/>
            <person name="Tisserat N."/>
            <person name="Buell C.R."/>
        </authorList>
    </citation>
    <scope>NUCLEOTIDE SEQUENCE</scope>
    <source>
        <strain evidence="3">DAOM:BR144</strain>
    </source>
</reference>
<dbReference type="VEuPathDB" id="FungiDB:PYU1_G010171"/>
<protein>
    <recommendedName>
        <fullName evidence="1">PDZ domain-containing protein</fullName>
    </recommendedName>
</protein>
<dbReference type="HOGENOM" id="CLU_061694_0_0_1"/>